<dbReference type="AlphaFoldDB" id="A0A0V0GRP5"/>
<name>A0A0V0GRP5_SOLCH</name>
<organism evidence="1">
    <name type="scientific">Solanum chacoense</name>
    <name type="common">Chaco potato</name>
    <dbReference type="NCBI Taxonomy" id="4108"/>
    <lineage>
        <taxon>Eukaryota</taxon>
        <taxon>Viridiplantae</taxon>
        <taxon>Streptophyta</taxon>
        <taxon>Embryophyta</taxon>
        <taxon>Tracheophyta</taxon>
        <taxon>Spermatophyta</taxon>
        <taxon>Magnoliopsida</taxon>
        <taxon>eudicotyledons</taxon>
        <taxon>Gunneridae</taxon>
        <taxon>Pentapetalae</taxon>
        <taxon>asterids</taxon>
        <taxon>lamiids</taxon>
        <taxon>Solanales</taxon>
        <taxon>Solanaceae</taxon>
        <taxon>Solanoideae</taxon>
        <taxon>Solaneae</taxon>
        <taxon>Solanum</taxon>
    </lineage>
</organism>
<accession>A0A0V0GRP5</accession>
<reference evidence="1" key="1">
    <citation type="submission" date="2015-12" db="EMBL/GenBank/DDBJ databases">
        <title>Gene expression during late stages of embryo sac development: a critical building block for successful pollen-pistil interactions.</title>
        <authorList>
            <person name="Liu Y."/>
            <person name="Joly V."/>
            <person name="Sabar M."/>
            <person name="Matton D.P."/>
        </authorList>
    </citation>
    <scope>NUCLEOTIDE SEQUENCE</scope>
</reference>
<protein>
    <submittedName>
        <fullName evidence="1">Putative ovule protein</fullName>
    </submittedName>
</protein>
<evidence type="ECO:0000313" key="1">
    <source>
        <dbReference type="EMBL" id="JAP10914.1"/>
    </source>
</evidence>
<proteinExistence type="predicted"/>
<sequence length="61" mass="7006">MLFHDAKLPLTKTQYPNVERLSEGDLSHSTSLYPMIWWSGLLGFGWRRAGDALVVLFFAQH</sequence>
<dbReference type="EMBL" id="GEDG01032247">
    <property type="protein sequence ID" value="JAP10914.1"/>
    <property type="molecule type" value="Transcribed_RNA"/>
</dbReference>